<reference evidence="2 3" key="2">
    <citation type="journal article" date="2013" name="Plant Cell Physiol.">
        <title>Rice Annotation Project Database (RAP-DB): an integrative and interactive database for rice genomics.</title>
        <authorList>
            <person name="Sakai H."/>
            <person name="Lee S.S."/>
            <person name="Tanaka T."/>
            <person name="Numa H."/>
            <person name="Kim J."/>
            <person name="Kawahara Y."/>
            <person name="Wakimoto H."/>
            <person name="Yang C.C."/>
            <person name="Iwamoto M."/>
            <person name="Abe T."/>
            <person name="Yamada Y."/>
            <person name="Muto A."/>
            <person name="Inokuchi H."/>
            <person name="Ikemura T."/>
            <person name="Matsumoto T."/>
            <person name="Sasaki T."/>
            <person name="Itoh T."/>
        </authorList>
    </citation>
    <scope>NUCLEOTIDE SEQUENCE [LARGE SCALE GENOMIC DNA]</scope>
    <source>
        <strain evidence="3">cv. Nipponbare</strain>
    </source>
</reference>
<evidence type="ECO:0000313" key="2">
    <source>
        <dbReference type="EMBL" id="BAS85477.1"/>
    </source>
</evidence>
<dbReference type="Proteomes" id="UP000059680">
    <property type="component" value="Chromosome 3"/>
</dbReference>
<accession>A0A0P0W0P8</accession>
<proteinExistence type="predicted"/>
<organism evidence="2 3">
    <name type="scientific">Oryza sativa subsp. japonica</name>
    <name type="common">Rice</name>
    <dbReference type="NCBI Taxonomy" id="39947"/>
    <lineage>
        <taxon>Eukaryota</taxon>
        <taxon>Viridiplantae</taxon>
        <taxon>Streptophyta</taxon>
        <taxon>Embryophyta</taxon>
        <taxon>Tracheophyta</taxon>
        <taxon>Spermatophyta</taxon>
        <taxon>Magnoliopsida</taxon>
        <taxon>Liliopsida</taxon>
        <taxon>Poales</taxon>
        <taxon>Poaceae</taxon>
        <taxon>BOP clade</taxon>
        <taxon>Oryzoideae</taxon>
        <taxon>Oryzeae</taxon>
        <taxon>Oryzinae</taxon>
        <taxon>Oryza</taxon>
        <taxon>Oryza sativa</taxon>
    </lineage>
</organism>
<evidence type="ECO:0000256" key="1">
    <source>
        <dbReference type="SAM" id="MobiDB-lite"/>
    </source>
</evidence>
<evidence type="ECO:0000313" key="3">
    <source>
        <dbReference type="Proteomes" id="UP000059680"/>
    </source>
</evidence>
<dbReference type="InParanoid" id="A0A0P0W0P8"/>
<reference evidence="2 3" key="3">
    <citation type="journal article" date="2013" name="Rice">
        <title>Improvement of the Oryza sativa Nipponbare reference genome using next generation sequence and optical map data.</title>
        <authorList>
            <person name="Kawahara Y."/>
            <person name="de la Bastide M."/>
            <person name="Hamilton J.P."/>
            <person name="Kanamori H."/>
            <person name="McCombie W.R."/>
            <person name="Ouyang S."/>
            <person name="Schwartz D.C."/>
            <person name="Tanaka T."/>
            <person name="Wu J."/>
            <person name="Zhou S."/>
            <person name="Childs K.L."/>
            <person name="Davidson R.M."/>
            <person name="Lin H."/>
            <person name="Quesada-Ocampo L."/>
            <person name="Vaillancourt B."/>
            <person name="Sakai H."/>
            <person name="Lee S.S."/>
            <person name="Kim J."/>
            <person name="Numa H."/>
            <person name="Itoh T."/>
            <person name="Buell C.R."/>
            <person name="Matsumoto T."/>
        </authorList>
    </citation>
    <scope>NUCLEOTIDE SEQUENCE [LARGE SCALE GENOMIC DNA]</scope>
    <source>
        <strain evidence="3">cv. Nipponbare</strain>
    </source>
</reference>
<dbReference type="Gramene" id="Os03t0646350-00">
    <property type="protein sequence ID" value="Os03t0646350-00"/>
    <property type="gene ID" value="Os03g0646350"/>
</dbReference>
<sequence length="374" mass="39724">MLPISIAIRISPNVARNIENSASPVYMLVCSPCPSVGKAPPEAVEELGGEVVGLDDVGPDGRRVDAVVEGHDAVPRLARLVDVLPRDGSPLEEPFLVVVAAVHVDLVASRELVARLLPAIAHPLDRQQVPRCPHDVAGEHVPEEVVGGAGVGGLGEGAAGALELGGERVDADDAGDVLEEDDDEERVLGGQHGGALGPVEELPDHDLREREHGEEVGGEEPPEVPGGDLGGVDDELAAAEYAGRRSDVSGPELEHDPRREEEVHDGAHDAGGDGQVAADPHAQVAAVRRHLGRVEEHRVDGDGDDAGDHEAAVQAHQQPVLRVEDLAGGVLQVLLEHHRHGRPRPQRPPQRPQLRRPLRDHPARQGLRLRQPPQ</sequence>
<reference evidence="3" key="1">
    <citation type="journal article" date="2005" name="Nature">
        <title>The map-based sequence of the rice genome.</title>
        <authorList>
            <consortium name="International rice genome sequencing project (IRGSP)"/>
            <person name="Matsumoto T."/>
            <person name="Wu J."/>
            <person name="Kanamori H."/>
            <person name="Katayose Y."/>
            <person name="Fujisawa M."/>
            <person name="Namiki N."/>
            <person name="Mizuno H."/>
            <person name="Yamamoto K."/>
            <person name="Antonio B.A."/>
            <person name="Baba T."/>
            <person name="Sakata K."/>
            <person name="Nagamura Y."/>
            <person name="Aoki H."/>
            <person name="Arikawa K."/>
            <person name="Arita K."/>
            <person name="Bito T."/>
            <person name="Chiden Y."/>
            <person name="Fujitsuka N."/>
            <person name="Fukunaka R."/>
            <person name="Hamada M."/>
            <person name="Harada C."/>
            <person name="Hayashi A."/>
            <person name="Hijishita S."/>
            <person name="Honda M."/>
            <person name="Hosokawa S."/>
            <person name="Ichikawa Y."/>
            <person name="Idonuma A."/>
            <person name="Iijima M."/>
            <person name="Ikeda M."/>
            <person name="Ikeno M."/>
            <person name="Ito K."/>
            <person name="Ito S."/>
            <person name="Ito T."/>
            <person name="Ito Y."/>
            <person name="Ito Y."/>
            <person name="Iwabuchi A."/>
            <person name="Kamiya K."/>
            <person name="Karasawa W."/>
            <person name="Kurita K."/>
            <person name="Katagiri S."/>
            <person name="Kikuta A."/>
            <person name="Kobayashi H."/>
            <person name="Kobayashi N."/>
            <person name="Machita K."/>
            <person name="Maehara T."/>
            <person name="Masukawa M."/>
            <person name="Mizubayashi T."/>
            <person name="Mukai Y."/>
            <person name="Nagasaki H."/>
            <person name="Nagata Y."/>
            <person name="Naito S."/>
            <person name="Nakashima M."/>
            <person name="Nakama Y."/>
            <person name="Nakamichi Y."/>
            <person name="Nakamura M."/>
            <person name="Meguro A."/>
            <person name="Negishi M."/>
            <person name="Ohta I."/>
            <person name="Ohta T."/>
            <person name="Okamoto M."/>
            <person name="Ono N."/>
            <person name="Saji S."/>
            <person name="Sakaguchi M."/>
            <person name="Sakai K."/>
            <person name="Shibata M."/>
            <person name="Shimokawa T."/>
            <person name="Song J."/>
            <person name="Takazaki Y."/>
            <person name="Terasawa K."/>
            <person name="Tsugane M."/>
            <person name="Tsuji K."/>
            <person name="Ueda S."/>
            <person name="Waki K."/>
            <person name="Yamagata H."/>
            <person name="Yamamoto M."/>
            <person name="Yamamoto S."/>
            <person name="Yamane H."/>
            <person name="Yoshiki S."/>
            <person name="Yoshihara R."/>
            <person name="Yukawa K."/>
            <person name="Zhong H."/>
            <person name="Yano M."/>
            <person name="Yuan Q."/>
            <person name="Ouyang S."/>
            <person name="Liu J."/>
            <person name="Jones K.M."/>
            <person name="Gansberger K."/>
            <person name="Moffat K."/>
            <person name="Hill J."/>
            <person name="Bera J."/>
            <person name="Fadrosh D."/>
            <person name="Jin S."/>
            <person name="Johri S."/>
            <person name="Kim M."/>
            <person name="Overton L."/>
            <person name="Reardon M."/>
            <person name="Tsitrin T."/>
            <person name="Vuong H."/>
            <person name="Weaver B."/>
            <person name="Ciecko A."/>
            <person name="Tallon L."/>
            <person name="Jackson J."/>
            <person name="Pai G."/>
            <person name="Aken S.V."/>
            <person name="Utterback T."/>
            <person name="Reidmuller S."/>
            <person name="Feldblyum T."/>
            <person name="Hsiao J."/>
            <person name="Zismann V."/>
            <person name="Iobst S."/>
            <person name="de Vazeille A.R."/>
            <person name="Buell C.R."/>
            <person name="Ying K."/>
            <person name="Li Y."/>
            <person name="Lu T."/>
            <person name="Huang Y."/>
            <person name="Zhao Q."/>
            <person name="Feng Q."/>
            <person name="Zhang L."/>
            <person name="Zhu J."/>
            <person name="Weng Q."/>
            <person name="Mu J."/>
            <person name="Lu Y."/>
            <person name="Fan D."/>
            <person name="Liu Y."/>
            <person name="Guan J."/>
            <person name="Zhang Y."/>
            <person name="Yu S."/>
            <person name="Liu X."/>
            <person name="Zhang Y."/>
            <person name="Hong G."/>
            <person name="Han B."/>
            <person name="Choisne N."/>
            <person name="Demange N."/>
            <person name="Orjeda G."/>
            <person name="Samain S."/>
            <person name="Cattolico L."/>
            <person name="Pelletier E."/>
            <person name="Couloux A."/>
            <person name="Segurens B."/>
            <person name="Wincker P."/>
            <person name="D'Hont A."/>
            <person name="Scarpelli C."/>
            <person name="Weissenbach J."/>
            <person name="Salanoubat M."/>
            <person name="Quetier F."/>
            <person name="Yu Y."/>
            <person name="Kim H.R."/>
            <person name="Rambo T."/>
            <person name="Currie J."/>
            <person name="Collura K."/>
            <person name="Luo M."/>
            <person name="Yang T."/>
            <person name="Ammiraju J.S.S."/>
            <person name="Engler F."/>
            <person name="Soderlund C."/>
            <person name="Wing R.A."/>
            <person name="Palmer L.E."/>
            <person name="de la Bastide M."/>
            <person name="Spiegel L."/>
            <person name="Nascimento L."/>
            <person name="Zutavern T."/>
            <person name="O'Shaughnessy A."/>
            <person name="Dike S."/>
            <person name="Dedhia N."/>
            <person name="Preston R."/>
            <person name="Balija V."/>
            <person name="McCombie W.R."/>
            <person name="Chow T."/>
            <person name="Chen H."/>
            <person name="Chung M."/>
            <person name="Chen C."/>
            <person name="Shaw J."/>
            <person name="Wu H."/>
            <person name="Hsiao K."/>
            <person name="Chao Y."/>
            <person name="Chu M."/>
            <person name="Cheng C."/>
            <person name="Hour A."/>
            <person name="Lee P."/>
            <person name="Lin S."/>
            <person name="Lin Y."/>
            <person name="Liou J."/>
            <person name="Liu S."/>
            <person name="Hsing Y."/>
            <person name="Raghuvanshi S."/>
            <person name="Mohanty A."/>
            <person name="Bharti A.K."/>
            <person name="Gaur A."/>
            <person name="Gupta V."/>
            <person name="Kumar D."/>
            <person name="Ravi V."/>
            <person name="Vij S."/>
            <person name="Kapur A."/>
            <person name="Khurana P."/>
            <person name="Khurana P."/>
            <person name="Khurana J.P."/>
            <person name="Tyagi A.K."/>
            <person name="Gaikwad K."/>
            <person name="Singh A."/>
            <person name="Dalal V."/>
            <person name="Srivastava S."/>
            <person name="Dixit A."/>
            <person name="Pal A.K."/>
            <person name="Ghazi I.A."/>
            <person name="Yadav M."/>
            <person name="Pandit A."/>
            <person name="Bhargava A."/>
            <person name="Sureshbabu K."/>
            <person name="Batra K."/>
            <person name="Sharma T.R."/>
            <person name="Mohapatra T."/>
            <person name="Singh N.K."/>
            <person name="Messing J."/>
            <person name="Nelson A.B."/>
            <person name="Fuks G."/>
            <person name="Kavchok S."/>
            <person name="Keizer G."/>
            <person name="Linton E."/>
            <person name="Llaca V."/>
            <person name="Song R."/>
            <person name="Tanyolac B."/>
            <person name="Young S."/>
            <person name="Ho-Il K."/>
            <person name="Hahn J.H."/>
            <person name="Sangsakoo G."/>
            <person name="Vanavichit A."/>
            <person name="de Mattos Luiz.A.T."/>
            <person name="Zimmer P.D."/>
            <person name="Malone G."/>
            <person name="Dellagostin O."/>
            <person name="de Oliveira A.C."/>
            <person name="Bevan M."/>
            <person name="Bancroft I."/>
            <person name="Minx P."/>
            <person name="Cordum H."/>
            <person name="Wilson R."/>
            <person name="Cheng Z."/>
            <person name="Jin W."/>
            <person name="Jiang J."/>
            <person name="Leong S.A."/>
            <person name="Iwama H."/>
            <person name="Gojobori T."/>
            <person name="Itoh T."/>
            <person name="Niimura Y."/>
            <person name="Fujii Y."/>
            <person name="Habara T."/>
            <person name="Sakai H."/>
            <person name="Sato Y."/>
            <person name="Wilson G."/>
            <person name="Kumar K."/>
            <person name="McCouch S."/>
            <person name="Juretic N."/>
            <person name="Hoen D."/>
            <person name="Wright S."/>
            <person name="Bruskiewich R."/>
            <person name="Bureau T."/>
            <person name="Miyao A."/>
            <person name="Hirochika H."/>
            <person name="Nishikawa T."/>
            <person name="Kadowaki K."/>
            <person name="Sugiura M."/>
            <person name="Burr B."/>
            <person name="Sasaki T."/>
        </authorList>
    </citation>
    <scope>NUCLEOTIDE SEQUENCE [LARGE SCALE GENOMIC DNA]</scope>
    <source>
        <strain evidence="3">cv. Nipponbare</strain>
    </source>
</reference>
<dbReference type="AlphaFoldDB" id="A0A0P0W0P8"/>
<dbReference type="EMBL" id="AP014959">
    <property type="protein sequence ID" value="BAS85477.1"/>
    <property type="molecule type" value="Genomic_DNA"/>
</dbReference>
<feature type="region of interest" description="Disordered" evidence="1">
    <location>
        <begin position="335"/>
        <end position="374"/>
    </location>
</feature>
<gene>
    <name evidence="2" type="ordered locus">Os03g0646350</name>
    <name evidence="2" type="ORF">OSNPB_030646350</name>
</gene>
<feature type="compositionally biased region" description="Basic and acidic residues" evidence="1">
    <location>
        <begin position="242"/>
        <end position="271"/>
    </location>
</feature>
<protein>
    <submittedName>
        <fullName evidence="2">Os03g0646350 protein</fullName>
    </submittedName>
</protein>
<dbReference type="PaxDb" id="39947-A0A0P0W0P8"/>
<feature type="compositionally biased region" description="Basic and acidic residues" evidence="1">
    <location>
        <begin position="202"/>
        <end position="215"/>
    </location>
</feature>
<keyword evidence="3" id="KW-1185">Reference proteome</keyword>
<dbReference type="FunCoup" id="A0A0P0W0P8">
    <property type="interactions" value="1"/>
</dbReference>
<feature type="region of interest" description="Disordered" evidence="1">
    <location>
        <begin position="180"/>
        <end position="276"/>
    </location>
</feature>
<name>A0A0P0W0P8_ORYSJ</name>